<dbReference type="EMBL" id="DS235226">
    <property type="protein sequence ID" value="EEB13591.1"/>
    <property type="molecule type" value="Genomic_DNA"/>
</dbReference>
<name>E0VJN5_PEDHC</name>
<feature type="transmembrane region" description="Helical" evidence="6">
    <location>
        <begin position="204"/>
        <end position="228"/>
    </location>
</feature>
<gene>
    <name evidence="9" type="primary">8238776</name>
    <name evidence="8" type="ORF">Phum_PHUM248240</name>
</gene>
<sequence>MVVASILLMSTLLIFFFSTVVTYTISVITNHVKPFIPNISYTGNEPVESCIFTASLNIVGLLYVIIVYVRYCQYLEEGVIDKYSKNLQKLTFLFGLMGAFGLSIIASFSQKLCLMVHSVGFLMCFSGTFLYILFQTLFSFGSMSKVTPERIKLCRLIVFIIECIIHFIGTSLCFAIVVTYDFSSRKENVTTTDNNLPKKLRNDWLVNLGAGVEWLTLIVNLTFFGLFYGDFKRIIIKSDEIIFLPFTK</sequence>
<evidence type="ECO:0000256" key="1">
    <source>
        <dbReference type="ARBA" id="ARBA00004127"/>
    </source>
</evidence>
<evidence type="ECO:0000256" key="5">
    <source>
        <dbReference type="ARBA" id="ARBA00023136"/>
    </source>
</evidence>
<reference evidence="9" key="3">
    <citation type="submission" date="2021-02" db="UniProtKB">
        <authorList>
            <consortium name="EnsemblMetazoa"/>
        </authorList>
    </citation>
    <scope>IDENTIFICATION</scope>
    <source>
        <strain evidence="9">USDA</strain>
    </source>
</reference>
<dbReference type="InterPro" id="IPR019402">
    <property type="entry name" value="CWH43_N"/>
</dbReference>
<evidence type="ECO:0000313" key="9">
    <source>
        <dbReference type="EnsemblMetazoa" id="PHUM248240-PA"/>
    </source>
</evidence>
<dbReference type="GO" id="GO:0012505">
    <property type="term" value="C:endomembrane system"/>
    <property type="evidence" value="ECO:0007669"/>
    <property type="project" value="UniProtKB-SubCell"/>
</dbReference>
<evidence type="ECO:0000256" key="3">
    <source>
        <dbReference type="ARBA" id="ARBA00022692"/>
    </source>
</evidence>
<dbReference type="GeneID" id="8238776"/>
<evidence type="ECO:0000313" key="8">
    <source>
        <dbReference type="EMBL" id="EEB13591.1"/>
    </source>
</evidence>
<feature type="transmembrane region" description="Helical" evidence="6">
    <location>
        <begin position="46"/>
        <end position="69"/>
    </location>
</feature>
<dbReference type="OrthoDB" id="191706at2759"/>
<evidence type="ECO:0000256" key="2">
    <source>
        <dbReference type="ARBA" id="ARBA00006565"/>
    </source>
</evidence>
<dbReference type="HOGENOM" id="CLU_1121263_0_0_1"/>
<feature type="transmembrane region" description="Helical" evidence="6">
    <location>
        <begin position="114"/>
        <end position="134"/>
    </location>
</feature>
<dbReference type="InterPro" id="IPR050911">
    <property type="entry name" value="DRAM/TMEM150_Autophagy_Mod"/>
</dbReference>
<keyword evidence="5 6" id="KW-0472">Membrane</keyword>
<evidence type="ECO:0000313" key="10">
    <source>
        <dbReference type="Proteomes" id="UP000009046"/>
    </source>
</evidence>
<evidence type="ECO:0000256" key="4">
    <source>
        <dbReference type="ARBA" id="ARBA00022989"/>
    </source>
</evidence>
<dbReference type="RefSeq" id="XP_002426329.1">
    <property type="nucleotide sequence ID" value="XM_002426284.1"/>
</dbReference>
<comment type="similarity">
    <text evidence="2">Belongs to the DRAM/TMEM150 family.</text>
</comment>
<dbReference type="OMA" id="PVESCIF"/>
<dbReference type="AlphaFoldDB" id="E0VJN5"/>
<dbReference type="EMBL" id="AAZO01002876">
    <property type="status" value="NOT_ANNOTATED_CDS"/>
    <property type="molecule type" value="Genomic_DNA"/>
</dbReference>
<feature type="domain" description="CWH43-like N-terminal" evidence="7">
    <location>
        <begin position="5"/>
        <end position="233"/>
    </location>
</feature>
<feature type="transmembrane region" description="Helical" evidence="6">
    <location>
        <begin position="90"/>
        <end position="108"/>
    </location>
</feature>
<dbReference type="CTD" id="8238776"/>
<keyword evidence="3 6" id="KW-0812">Transmembrane</keyword>
<reference evidence="8" key="1">
    <citation type="submission" date="2007-04" db="EMBL/GenBank/DDBJ databases">
        <title>Annotation of Pediculus humanus corporis strain USDA.</title>
        <authorList>
            <person name="Kirkness E."/>
            <person name="Hannick L."/>
            <person name="Hass B."/>
            <person name="Bruggner R."/>
            <person name="Lawson D."/>
            <person name="Bidwell S."/>
            <person name="Joardar V."/>
            <person name="Caler E."/>
            <person name="Walenz B."/>
            <person name="Inman J."/>
            <person name="Schobel S."/>
            <person name="Galinsky K."/>
            <person name="Amedeo P."/>
            <person name="Strausberg R."/>
        </authorList>
    </citation>
    <scope>NUCLEOTIDE SEQUENCE</scope>
    <source>
        <strain evidence="8">USDA</strain>
    </source>
</reference>
<dbReference type="InParanoid" id="E0VJN5"/>
<comment type="subcellular location">
    <subcellularLocation>
        <location evidence="1">Endomembrane system</location>
        <topology evidence="1">Multi-pass membrane protein</topology>
    </subcellularLocation>
</comment>
<dbReference type="Pfam" id="PF10277">
    <property type="entry name" value="Frag1"/>
    <property type="match status" value="1"/>
</dbReference>
<dbReference type="PANTHER" id="PTHR21324">
    <property type="entry name" value="FASTING-INDUCIBLE INTEGRAL MEMBRANE PROTEIN TM6P1-RELATED"/>
    <property type="match status" value="1"/>
</dbReference>
<dbReference type="EnsemblMetazoa" id="PHUM248240-RA">
    <property type="protein sequence ID" value="PHUM248240-PA"/>
    <property type="gene ID" value="PHUM248240"/>
</dbReference>
<keyword evidence="10" id="KW-1185">Reference proteome</keyword>
<reference evidence="8" key="2">
    <citation type="submission" date="2007-04" db="EMBL/GenBank/DDBJ databases">
        <title>The genome of the human body louse.</title>
        <authorList>
            <consortium name="The Human Body Louse Genome Consortium"/>
            <person name="Kirkness E."/>
            <person name="Walenz B."/>
            <person name="Hass B."/>
            <person name="Bruggner R."/>
            <person name="Strausberg R."/>
        </authorList>
    </citation>
    <scope>NUCLEOTIDE SEQUENCE</scope>
    <source>
        <strain evidence="8">USDA</strain>
    </source>
</reference>
<organism>
    <name type="scientific">Pediculus humanus subsp. corporis</name>
    <name type="common">Body louse</name>
    <dbReference type="NCBI Taxonomy" id="121224"/>
    <lineage>
        <taxon>Eukaryota</taxon>
        <taxon>Metazoa</taxon>
        <taxon>Ecdysozoa</taxon>
        <taxon>Arthropoda</taxon>
        <taxon>Hexapoda</taxon>
        <taxon>Insecta</taxon>
        <taxon>Pterygota</taxon>
        <taxon>Neoptera</taxon>
        <taxon>Paraneoptera</taxon>
        <taxon>Psocodea</taxon>
        <taxon>Troctomorpha</taxon>
        <taxon>Phthiraptera</taxon>
        <taxon>Anoplura</taxon>
        <taxon>Pediculidae</taxon>
        <taxon>Pediculus</taxon>
    </lineage>
</organism>
<protein>
    <recommendedName>
        <fullName evidence="7">CWH43-like N-terminal domain-containing protein</fullName>
    </recommendedName>
</protein>
<evidence type="ECO:0000259" key="7">
    <source>
        <dbReference type="Pfam" id="PF10277"/>
    </source>
</evidence>
<dbReference type="VEuPathDB" id="VectorBase:PHUM248240"/>
<accession>E0VJN5</accession>
<dbReference type="eggNOG" id="KOG4320">
    <property type="taxonomic scope" value="Eukaryota"/>
</dbReference>
<dbReference type="KEGG" id="phu:Phum_PHUM248240"/>
<keyword evidence="4 6" id="KW-1133">Transmembrane helix</keyword>
<dbReference type="Proteomes" id="UP000009046">
    <property type="component" value="Unassembled WGS sequence"/>
</dbReference>
<evidence type="ECO:0000256" key="6">
    <source>
        <dbReference type="SAM" id="Phobius"/>
    </source>
</evidence>
<proteinExistence type="inferred from homology"/>
<feature type="transmembrane region" description="Helical" evidence="6">
    <location>
        <begin position="155"/>
        <end position="180"/>
    </location>
</feature>
<dbReference type="PANTHER" id="PTHR21324:SF2">
    <property type="entry name" value="EG:22E5.9 PROTEIN"/>
    <property type="match status" value="1"/>
</dbReference>